<dbReference type="InterPro" id="IPR036881">
    <property type="entry name" value="Glyco_hydro_3_C_sf"/>
</dbReference>
<feature type="chain" id="PRO_5002248180" description="Fibronectin type III-like domain-containing protein" evidence="5">
    <location>
        <begin position="19"/>
        <end position="825"/>
    </location>
</feature>
<dbReference type="InterPro" id="IPR001764">
    <property type="entry name" value="Glyco_hydro_3_N"/>
</dbReference>
<name>A0A0D2MXV5_9CHLO</name>
<dbReference type="GO" id="GO:0009044">
    <property type="term" value="F:xylan 1,4-beta-xylosidase activity"/>
    <property type="evidence" value="ECO:0007669"/>
    <property type="project" value="InterPro"/>
</dbReference>
<dbReference type="RefSeq" id="XP_013904191.1">
    <property type="nucleotide sequence ID" value="XM_014048737.1"/>
</dbReference>
<dbReference type="Proteomes" id="UP000054498">
    <property type="component" value="Unassembled WGS sequence"/>
</dbReference>
<evidence type="ECO:0000256" key="3">
    <source>
        <dbReference type="ARBA" id="ARBA00022801"/>
    </source>
</evidence>
<feature type="domain" description="Fibronectin type III-like" evidence="6">
    <location>
        <begin position="724"/>
        <end position="797"/>
    </location>
</feature>
<evidence type="ECO:0000256" key="5">
    <source>
        <dbReference type="SAM" id="SignalP"/>
    </source>
</evidence>
<dbReference type="STRING" id="145388.A0A0D2MXV5"/>
<comment type="similarity">
    <text evidence="1">Belongs to the glycosyl hydrolase 3 family.</text>
</comment>
<keyword evidence="4" id="KW-0326">Glycosidase</keyword>
<dbReference type="AlphaFoldDB" id="A0A0D2MXV5"/>
<dbReference type="Pfam" id="PF01915">
    <property type="entry name" value="Glyco_hydro_3_C"/>
    <property type="match status" value="1"/>
</dbReference>
<evidence type="ECO:0000259" key="6">
    <source>
        <dbReference type="SMART" id="SM01217"/>
    </source>
</evidence>
<dbReference type="GO" id="GO:0031222">
    <property type="term" value="P:arabinan catabolic process"/>
    <property type="evidence" value="ECO:0007669"/>
    <property type="project" value="TreeGrafter"/>
</dbReference>
<keyword evidence="3" id="KW-0378">Hydrolase</keyword>
<dbReference type="InterPro" id="IPR002772">
    <property type="entry name" value="Glyco_hydro_3_C"/>
</dbReference>
<dbReference type="Gene3D" id="3.40.50.1700">
    <property type="entry name" value="Glycoside hydrolase family 3 C-terminal domain"/>
    <property type="match status" value="1"/>
</dbReference>
<dbReference type="EMBL" id="KK100546">
    <property type="protein sequence ID" value="KIZ05172.1"/>
    <property type="molecule type" value="Genomic_DNA"/>
</dbReference>
<dbReference type="OrthoDB" id="47059at2759"/>
<dbReference type="GO" id="GO:0045493">
    <property type="term" value="P:xylan catabolic process"/>
    <property type="evidence" value="ECO:0007669"/>
    <property type="project" value="InterPro"/>
</dbReference>
<evidence type="ECO:0000256" key="1">
    <source>
        <dbReference type="ARBA" id="ARBA00005336"/>
    </source>
</evidence>
<keyword evidence="2 5" id="KW-0732">Signal</keyword>
<dbReference type="PRINTS" id="PR00133">
    <property type="entry name" value="GLHYDRLASE3"/>
</dbReference>
<dbReference type="Pfam" id="PF14310">
    <property type="entry name" value="Fn3-like"/>
    <property type="match status" value="1"/>
</dbReference>
<dbReference type="SMART" id="SM01217">
    <property type="entry name" value="Fn3_like"/>
    <property type="match status" value="1"/>
</dbReference>
<evidence type="ECO:0000256" key="4">
    <source>
        <dbReference type="ARBA" id="ARBA00023295"/>
    </source>
</evidence>
<dbReference type="InterPro" id="IPR044993">
    <property type="entry name" value="BXL"/>
</dbReference>
<organism evidence="7 8">
    <name type="scientific">Monoraphidium neglectum</name>
    <dbReference type="NCBI Taxonomy" id="145388"/>
    <lineage>
        <taxon>Eukaryota</taxon>
        <taxon>Viridiplantae</taxon>
        <taxon>Chlorophyta</taxon>
        <taxon>core chlorophytes</taxon>
        <taxon>Chlorophyceae</taxon>
        <taxon>CS clade</taxon>
        <taxon>Sphaeropleales</taxon>
        <taxon>Selenastraceae</taxon>
        <taxon>Monoraphidium</taxon>
    </lineage>
</organism>
<dbReference type="Pfam" id="PF00933">
    <property type="entry name" value="Glyco_hydro_3"/>
    <property type="match status" value="1"/>
</dbReference>
<evidence type="ECO:0000313" key="7">
    <source>
        <dbReference type="EMBL" id="KIZ05172.1"/>
    </source>
</evidence>
<dbReference type="InterPro" id="IPR036962">
    <property type="entry name" value="Glyco_hydro_3_N_sf"/>
</dbReference>
<reference evidence="7 8" key="1">
    <citation type="journal article" date="2013" name="BMC Genomics">
        <title>Reconstruction of the lipid metabolism for the microalga Monoraphidium neglectum from its genome sequence reveals characteristics suitable for biofuel production.</title>
        <authorList>
            <person name="Bogen C."/>
            <person name="Al-Dilaimi A."/>
            <person name="Albersmeier A."/>
            <person name="Wichmann J."/>
            <person name="Grundmann M."/>
            <person name="Rupp O."/>
            <person name="Lauersen K.J."/>
            <person name="Blifernez-Klassen O."/>
            <person name="Kalinowski J."/>
            <person name="Goesmann A."/>
            <person name="Mussgnug J.H."/>
            <person name="Kruse O."/>
        </authorList>
    </citation>
    <scope>NUCLEOTIDE SEQUENCE [LARGE SCALE GENOMIC DNA]</scope>
    <source>
        <strain evidence="7 8">SAG 48.87</strain>
    </source>
</reference>
<dbReference type="PANTHER" id="PTHR42721">
    <property type="entry name" value="SUGAR HYDROLASE-RELATED"/>
    <property type="match status" value="1"/>
</dbReference>
<proteinExistence type="inferred from homology"/>
<dbReference type="PANTHER" id="PTHR42721:SF3">
    <property type="entry name" value="BETA-D-XYLOSIDASE 5-RELATED"/>
    <property type="match status" value="1"/>
</dbReference>
<accession>A0A0D2MXV5</accession>
<evidence type="ECO:0000313" key="8">
    <source>
        <dbReference type="Proteomes" id="UP000054498"/>
    </source>
</evidence>
<dbReference type="InterPro" id="IPR026891">
    <property type="entry name" value="Fn3-like"/>
</dbReference>
<dbReference type="Gene3D" id="2.60.40.10">
    <property type="entry name" value="Immunoglobulins"/>
    <property type="match status" value="1"/>
</dbReference>
<gene>
    <name evidence="7" type="ORF">MNEG_2783</name>
</gene>
<dbReference type="SUPFAM" id="SSF52279">
    <property type="entry name" value="Beta-D-glucan exohydrolase, C-terminal domain"/>
    <property type="match status" value="1"/>
</dbReference>
<dbReference type="InterPro" id="IPR017853">
    <property type="entry name" value="GH"/>
</dbReference>
<sequence>MWMALVVVTALLSRSALADVADAGAAEAEAPRGARALSPGFLPINARTPDTVVAAAAASTPKWKDAAVPAAERAADLVEKLTLQEKLTLLSNKQQAVPRLGLKAFDFLTECLHGLWETNPYTKQPPTIFPQPLVMASTFDRLLVKRVFDAVSTEMRAKNNFEVKSKGVSRALTCWTPHMNILRDPRWGRGSETWGEDPHLSSVMAAHVVRGLQGEDPNYVKVAATCKHFYGYSFEMADGQSRYSFNARIDPVDAADTYLPAFDACIRAARTQGVMCAYNAVDGVPMCANKPKLQGLLRDKWGFDGYVVSDCNAVQGLVWGHKTARDEPAAIAQAIKAGTDLLCDNMDSQKAASQALSQGLLTEADIDSALNHTMGVRIRTGQFDPPSSMPWAGAELDKVNSAGHKELARSVARKGIVLLKNEPALNATSRMLPLAKDKLKKVCVVGPLADSAEHMMGNYYGAWDKGASTPLAAIKAELAGATVAVTTDNTMRTMAWNYYDWPLESALQSCDGADAALVFLGASIISTPLTPAQKDSRLSYRPVSEGEGFDREGLGLPGRQLDLVKALARRSPATPIALVVMNGGPVDLSWAQGSPSVAAIMAAGFPGQEGGRAVSDLLFGRASPSGRLPNTWYREAFIAAAPMEEFGMRPDAAKGYPGRTYRFVEDPKYVLYPFGHGLSYATFSYSAMSVAPTTDAGGKCAGYDHAAYCVSVTVRNTGAMAGEEVVLLYVSHAEKAGTGGYPLRSLRAFTRTRALAPGESQAVVLPLRTADFTLPRPEDGALVARLGTWRAQISGLTVDVPIARGQLDLSATTAEWPAQAPAGGE</sequence>
<evidence type="ECO:0000256" key="2">
    <source>
        <dbReference type="ARBA" id="ARBA00022729"/>
    </source>
</evidence>
<keyword evidence="8" id="KW-1185">Reference proteome</keyword>
<dbReference type="GeneID" id="25735661"/>
<dbReference type="InterPro" id="IPR013783">
    <property type="entry name" value="Ig-like_fold"/>
</dbReference>
<dbReference type="GO" id="GO:0046556">
    <property type="term" value="F:alpha-L-arabinofuranosidase activity"/>
    <property type="evidence" value="ECO:0007669"/>
    <property type="project" value="TreeGrafter"/>
</dbReference>
<feature type="signal peptide" evidence="5">
    <location>
        <begin position="1"/>
        <end position="18"/>
    </location>
</feature>
<dbReference type="Gene3D" id="3.20.20.300">
    <property type="entry name" value="Glycoside hydrolase, family 3, N-terminal domain"/>
    <property type="match status" value="1"/>
</dbReference>
<dbReference type="KEGG" id="mng:MNEG_2783"/>
<protein>
    <recommendedName>
        <fullName evidence="6">Fibronectin type III-like domain-containing protein</fullName>
    </recommendedName>
</protein>
<dbReference type="SUPFAM" id="SSF51445">
    <property type="entry name" value="(Trans)glycosidases"/>
    <property type="match status" value="1"/>
</dbReference>